<dbReference type="SUPFAM" id="SSF47090">
    <property type="entry name" value="PGBD-like"/>
    <property type="match status" value="1"/>
</dbReference>
<evidence type="ECO:0000256" key="3">
    <source>
        <dbReference type="ARBA" id="ARBA00022638"/>
    </source>
</evidence>
<dbReference type="GO" id="GO:0009253">
    <property type="term" value="P:peptidoglycan catabolic process"/>
    <property type="evidence" value="ECO:0007669"/>
    <property type="project" value="InterPro"/>
</dbReference>
<evidence type="ECO:0000256" key="1">
    <source>
        <dbReference type="ARBA" id="ARBA00000632"/>
    </source>
</evidence>
<evidence type="ECO:0000256" key="2">
    <source>
        <dbReference type="ARBA" id="ARBA00022529"/>
    </source>
</evidence>
<keyword evidence="3 7" id="KW-0081">Bacteriolytic enzyme</keyword>
<dbReference type="Gene3D" id="1.10.101.10">
    <property type="entry name" value="PGBD-like superfamily/PGBD"/>
    <property type="match status" value="1"/>
</dbReference>
<sequence>MVTITTKPVCQAAVDLVKHFEGLYLKAYLCPAGVPTIGYGHTAGVKMGQTITADQAEQLLLDDLSDALARVDALVKVPLNDNQRGALSSFVFNLGAGSLGSSTLLKLLNAGNYDEAAGQFGRWVNATVNGKPTRLPGLVARRAAEAALFSGAAATMPSEQPHPMPQMGNAPAGAEDDEVRAIQRIVGAKADGAFGPATTLAVKKWQFLHNLEPDGIVGPLTRAKMGL</sequence>
<dbReference type="Proteomes" id="UP000005667">
    <property type="component" value="Chromosome"/>
</dbReference>
<protein>
    <recommendedName>
        <fullName evidence="7">Lysozyme</fullName>
        <ecNumber evidence="7">3.2.1.17</ecNumber>
    </recommendedName>
</protein>
<dbReference type="EMBL" id="FQ311868">
    <property type="protein sequence ID" value="CBS87022.1"/>
    <property type="molecule type" value="Genomic_DNA"/>
</dbReference>
<comment type="catalytic activity">
    <reaction evidence="1 7">
        <text>Hydrolysis of (1-&gt;4)-beta-linkages between N-acetylmuramic acid and N-acetyl-D-glucosamine residues in a peptidoglycan and between N-acetyl-D-glucosamine residues in chitodextrins.</text>
        <dbReference type="EC" id="3.2.1.17"/>
    </reaction>
</comment>
<dbReference type="Pfam" id="PF01471">
    <property type="entry name" value="PG_binding_1"/>
    <property type="match status" value="1"/>
</dbReference>
<dbReference type="GO" id="GO:0042742">
    <property type="term" value="P:defense response to bacterium"/>
    <property type="evidence" value="ECO:0007669"/>
    <property type="project" value="UniProtKB-KW"/>
</dbReference>
<dbReference type="InterPro" id="IPR036365">
    <property type="entry name" value="PGBD-like_sf"/>
</dbReference>
<dbReference type="AlphaFoldDB" id="G7Z5G3"/>
<dbReference type="InterPro" id="IPR034690">
    <property type="entry name" value="Endolysin_T4_type"/>
</dbReference>
<feature type="region of interest" description="Disordered" evidence="8">
    <location>
        <begin position="155"/>
        <end position="175"/>
    </location>
</feature>
<dbReference type="Pfam" id="PF00959">
    <property type="entry name" value="Phage_lysozyme"/>
    <property type="match status" value="1"/>
</dbReference>
<keyword evidence="4 7" id="KW-0378">Hydrolase</keyword>
<name>G7Z5G3_AZOL4</name>
<evidence type="ECO:0000256" key="7">
    <source>
        <dbReference type="RuleBase" id="RU003788"/>
    </source>
</evidence>
<evidence type="ECO:0000256" key="8">
    <source>
        <dbReference type="SAM" id="MobiDB-lite"/>
    </source>
</evidence>
<reference evidence="11" key="1">
    <citation type="journal article" date="2011" name="PLoS Genet.">
        <title>Azospirillum genomes reveal transition of bacteria from aquatic to terrestrial environments.</title>
        <authorList>
            <person name="Wisniewski-Dye F."/>
            <person name="Borziak K."/>
            <person name="Khalsa-Moyers G."/>
            <person name="Alexandre G."/>
            <person name="Sukharnikov L.O."/>
            <person name="Wuichet K."/>
            <person name="Hurst G.B."/>
            <person name="McDonald W.H."/>
            <person name="Robertson J.S."/>
            <person name="Barbe V."/>
            <person name="Calteau A."/>
            <person name="Rouy Z."/>
            <person name="Mangenot S."/>
            <person name="Prigent-Combaret C."/>
            <person name="Normand P."/>
            <person name="Boyer M."/>
            <person name="Siguier P."/>
            <person name="Dessaux Y."/>
            <person name="Elmerich C."/>
            <person name="Condemine G."/>
            <person name="Krishnen G."/>
            <person name="Kennedy I."/>
            <person name="Paterson A.H."/>
            <person name="Gonzalez V."/>
            <person name="Mavingui P."/>
            <person name="Zhulin I.B."/>
        </authorList>
    </citation>
    <scope>NUCLEOTIDE SEQUENCE [LARGE SCALE GENOMIC DNA]</scope>
    <source>
        <strain evidence="11">4B</strain>
    </source>
</reference>
<keyword evidence="6 7" id="KW-0326">Glycosidase</keyword>
<evidence type="ECO:0000313" key="10">
    <source>
        <dbReference type="EMBL" id="CBS87022.1"/>
    </source>
</evidence>
<comment type="similarity">
    <text evidence="7">Belongs to the glycosyl hydrolase 24 family.</text>
</comment>
<keyword evidence="2 7" id="KW-0929">Antimicrobial</keyword>
<dbReference type="PANTHER" id="PTHR38107">
    <property type="match status" value="1"/>
</dbReference>
<dbReference type="CDD" id="cd00737">
    <property type="entry name" value="lyz_endolysin_autolysin"/>
    <property type="match status" value="1"/>
</dbReference>
<keyword evidence="11" id="KW-1185">Reference proteome</keyword>
<dbReference type="InterPro" id="IPR023346">
    <property type="entry name" value="Lysozyme-like_dom_sf"/>
</dbReference>
<evidence type="ECO:0000313" key="11">
    <source>
        <dbReference type="Proteomes" id="UP000005667"/>
    </source>
</evidence>
<dbReference type="HOGENOM" id="CLU_1223982_0_0_5"/>
<dbReference type="InterPro" id="IPR023347">
    <property type="entry name" value="Lysozyme_dom_sf"/>
</dbReference>
<dbReference type="HAMAP" id="MF_04110">
    <property type="entry name" value="ENDOLYSIN_T4"/>
    <property type="match status" value="1"/>
</dbReference>
<dbReference type="InterPro" id="IPR002196">
    <property type="entry name" value="Glyco_hydro_24"/>
</dbReference>
<dbReference type="GO" id="GO:0031640">
    <property type="term" value="P:killing of cells of another organism"/>
    <property type="evidence" value="ECO:0007669"/>
    <property type="project" value="UniProtKB-KW"/>
</dbReference>
<dbReference type="InterPro" id="IPR033907">
    <property type="entry name" value="Endolysin_autolysin"/>
</dbReference>
<evidence type="ECO:0000256" key="6">
    <source>
        <dbReference type="ARBA" id="ARBA00023295"/>
    </source>
</evidence>
<dbReference type="InterPro" id="IPR002477">
    <property type="entry name" value="Peptidoglycan-bd-like"/>
</dbReference>
<proteinExistence type="inferred from homology"/>
<keyword evidence="5" id="KW-1035">Host cytoplasm</keyword>
<dbReference type="InterPro" id="IPR036366">
    <property type="entry name" value="PGBDSf"/>
</dbReference>
<dbReference type="SUPFAM" id="SSF53955">
    <property type="entry name" value="Lysozyme-like"/>
    <property type="match status" value="1"/>
</dbReference>
<dbReference type="KEGG" id="ali:AZOLI_1757"/>
<feature type="domain" description="Peptidoglycan binding-like" evidence="9">
    <location>
        <begin position="189"/>
        <end position="225"/>
    </location>
</feature>
<dbReference type="GO" id="GO:0003796">
    <property type="term" value="F:lysozyme activity"/>
    <property type="evidence" value="ECO:0007669"/>
    <property type="project" value="UniProtKB-EC"/>
</dbReference>
<dbReference type="Gene3D" id="1.10.530.40">
    <property type="match status" value="1"/>
</dbReference>
<dbReference type="STRING" id="862719.AZOLI_1757"/>
<evidence type="ECO:0000256" key="5">
    <source>
        <dbReference type="ARBA" id="ARBA00023200"/>
    </source>
</evidence>
<dbReference type="GO" id="GO:0016998">
    <property type="term" value="P:cell wall macromolecule catabolic process"/>
    <property type="evidence" value="ECO:0007669"/>
    <property type="project" value="InterPro"/>
</dbReference>
<dbReference type="PANTHER" id="PTHR38107:SF3">
    <property type="entry name" value="LYSOZYME RRRD-RELATED"/>
    <property type="match status" value="1"/>
</dbReference>
<dbReference type="InterPro" id="IPR051018">
    <property type="entry name" value="Bacteriophage_GH24"/>
</dbReference>
<dbReference type="OrthoDB" id="5327667at2"/>
<evidence type="ECO:0000256" key="4">
    <source>
        <dbReference type="ARBA" id="ARBA00022801"/>
    </source>
</evidence>
<dbReference type="EC" id="3.2.1.17" evidence="7"/>
<evidence type="ECO:0000259" key="9">
    <source>
        <dbReference type="Pfam" id="PF01471"/>
    </source>
</evidence>
<organism evidence="10 11">
    <name type="scientific">Azospirillum lipoferum (strain 4B)</name>
    <dbReference type="NCBI Taxonomy" id="862719"/>
    <lineage>
        <taxon>Bacteria</taxon>
        <taxon>Pseudomonadati</taxon>
        <taxon>Pseudomonadota</taxon>
        <taxon>Alphaproteobacteria</taxon>
        <taxon>Rhodospirillales</taxon>
        <taxon>Azospirillaceae</taxon>
        <taxon>Azospirillum</taxon>
    </lineage>
</organism>
<gene>
    <name evidence="10" type="ordered locus">AZOLI_1757</name>
</gene>
<accession>G7Z5G3</accession>